<name>A0A2I1HSC6_9GLOM</name>
<dbReference type="AlphaFoldDB" id="A0A2I1HSC6"/>
<evidence type="ECO:0000313" key="1">
    <source>
        <dbReference type="EMBL" id="PKY61798.1"/>
    </source>
</evidence>
<protein>
    <submittedName>
        <fullName evidence="1">Uncharacterized protein</fullName>
    </submittedName>
</protein>
<comment type="caution">
    <text evidence="1">The sequence shown here is derived from an EMBL/GenBank/DDBJ whole genome shotgun (WGS) entry which is preliminary data.</text>
</comment>
<dbReference type="Proteomes" id="UP000234323">
    <property type="component" value="Unassembled WGS sequence"/>
</dbReference>
<evidence type="ECO:0000313" key="2">
    <source>
        <dbReference type="Proteomes" id="UP000234323"/>
    </source>
</evidence>
<proteinExistence type="predicted"/>
<dbReference type="VEuPathDB" id="FungiDB:RhiirFUN_005865"/>
<dbReference type="EMBL" id="LLXI01005893">
    <property type="protein sequence ID" value="PKY61798.1"/>
    <property type="molecule type" value="Genomic_DNA"/>
</dbReference>
<gene>
    <name evidence="1" type="ORF">RhiirA4_487292</name>
</gene>
<accession>A0A2I1HSC6</accession>
<keyword evidence="2" id="KW-1185">Reference proteome</keyword>
<organism evidence="1 2">
    <name type="scientific">Rhizophagus irregularis</name>
    <dbReference type="NCBI Taxonomy" id="588596"/>
    <lineage>
        <taxon>Eukaryota</taxon>
        <taxon>Fungi</taxon>
        <taxon>Fungi incertae sedis</taxon>
        <taxon>Mucoromycota</taxon>
        <taxon>Glomeromycotina</taxon>
        <taxon>Glomeromycetes</taxon>
        <taxon>Glomerales</taxon>
        <taxon>Glomeraceae</taxon>
        <taxon>Rhizophagus</taxon>
    </lineage>
</organism>
<reference evidence="1 2" key="1">
    <citation type="submission" date="2015-10" db="EMBL/GenBank/DDBJ databases">
        <title>Genome analyses suggest a sexual origin of heterokaryosis in a supposedly ancient asexual fungus.</title>
        <authorList>
            <person name="Ropars J."/>
            <person name="Sedzielewska K."/>
            <person name="Noel J."/>
            <person name="Charron P."/>
            <person name="Farinelli L."/>
            <person name="Marton T."/>
            <person name="Kruger M."/>
            <person name="Pelin A."/>
            <person name="Brachmann A."/>
            <person name="Corradi N."/>
        </authorList>
    </citation>
    <scope>NUCLEOTIDE SEQUENCE [LARGE SCALE GENOMIC DNA]</scope>
    <source>
        <strain evidence="1 2">A4</strain>
    </source>
</reference>
<sequence>MPTDATDGEVVDAIIGRLVWRVLEMITELRSKPLLCREIVVALADQRIIPQKWGESRFGVPGGRPKSFSGG</sequence>